<dbReference type="OrthoDB" id="10267175at2759"/>
<dbReference type="FunFam" id="3.40.50.970:FF:000004">
    <property type="entry name" value="Transketolase"/>
    <property type="match status" value="1"/>
</dbReference>
<keyword evidence="13" id="KW-1185">Reference proteome</keyword>
<accession>A0A9N9NPY1</accession>
<comment type="cofactor">
    <cofactor evidence="1">
        <name>Co(2+)</name>
        <dbReference type="ChEBI" id="CHEBI:48828"/>
    </cofactor>
</comment>
<dbReference type="CDD" id="cd02012">
    <property type="entry name" value="TPP_TK"/>
    <property type="match status" value="1"/>
</dbReference>
<name>A0A9N9NPY1_9GLOM</name>
<gene>
    <name evidence="12" type="ORF">DERYTH_LOCUS17632</name>
</gene>
<dbReference type="PANTHER" id="PTHR43522:SF2">
    <property type="entry name" value="TRANSKETOLASE 1-RELATED"/>
    <property type="match status" value="1"/>
</dbReference>
<comment type="caution">
    <text evidence="12">The sequence shown here is derived from an EMBL/GenBank/DDBJ whole genome shotgun (WGS) entry which is preliminary data.</text>
</comment>
<proteinExistence type="inferred from homology"/>
<dbReference type="Pfam" id="PF00456">
    <property type="entry name" value="Transketolase_N"/>
    <property type="match status" value="1"/>
</dbReference>
<keyword evidence="7" id="KW-0460">Magnesium</keyword>
<dbReference type="AlphaFoldDB" id="A0A9N9NPY1"/>
<evidence type="ECO:0000313" key="13">
    <source>
        <dbReference type="Proteomes" id="UP000789405"/>
    </source>
</evidence>
<dbReference type="InterPro" id="IPR029061">
    <property type="entry name" value="THDP-binding"/>
</dbReference>
<keyword evidence="8" id="KW-0786">Thiamine pyrophosphate</keyword>
<comment type="catalytic activity">
    <reaction evidence="9">
        <text>D-sedoheptulose 7-phosphate + D-glyceraldehyde 3-phosphate = aldehydo-D-ribose 5-phosphate + D-xylulose 5-phosphate</text>
        <dbReference type="Rhea" id="RHEA:10508"/>
        <dbReference type="ChEBI" id="CHEBI:57483"/>
        <dbReference type="ChEBI" id="CHEBI:57737"/>
        <dbReference type="ChEBI" id="CHEBI:58273"/>
        <dbReference type="ChEBI" id="CHEBI:59776"/>
        <dbReference type="EC" id="2.2.1.1"/>
    </reaction>
</comment>
<dbReference type="GO" id="GO:0004802">
    <property type="term" value="F:transketolase activity"/>
    <property type="evidence" value="ECO:0007669"/>
    <property type="project" value="UniProtKB-EC"/>
</dbReference>
<evidence type="ECO:0000259" key="11">
    <source>
        <dbReference type="Pfam" id="PF02779"/>
    </source>
</evidence>
<evidence type="ECO:0000259" key="10">
    <source>
        <dbReference type="Pfam" id="PF00456"/>
    </source>
</evidence>
<evidence type="ECO:0000256" key="1">
    <source>
        <dbReference type="ARBA" id="ARBA00001941"/>
    </source>
</evidence>
<keyword evidence="6" id="KW-0479">Metal-binding</keyword>
<sequence>MTNPVDIITINTIRTLAADVVRKASSGHPGAPMGCAPMAHILFSRFITANPENPKWPNRDRFVLSNGHACALQYILLHILGYDLTMDDLKNFRQTDSKTPGHPESHITQGIEVSTGPLGQGFSNAVGLAMAQVHCAATFNKPCYDLFTNHTYVICGDGCLQEGVASEAASLAGHLKLGNLIVLYDDNYVTIDGHTNLSFTEDVLKRFEAYGWHTQYFPNGDDDLDGIAEAIERARKVTDKPSIIKIKTTIGIGSKNQGTEKVHGSALPHDDIVEIKKKFGFDPEKFFHVPDEVYEYGKRFRERGAKAEAEWNQLLEKYCSEYHELGAEIKRRFSSKLPANWENHLPRYTPSDPALATRKLSENVLNKICDILPELIGGSADLTGSNLTRWKTATEFQADSTGLGTYSGRYVRYGVREHAMSAAMNGLAAYG</sequence>
<dbReference type="InterPro" id="IPR049557">
    <property type="entry name" value="Transketolase_CS"/>
</dbReference>
<evidence type="ECO:0000256" key="6">
    <source>
        <dbReference type="ARBA" id="ARBA00022723"/>
    </source>
</evidence>
<evidence type="ECO:0000256" key="4">
    <source>
        <dbReference type="ARBA" id="ARBA00007131"/>
    </source>
</evidence>
<evidence type="ECO:0000256" key="5">
    <source>
        <dbReference type="ARBA" id="ARBA00022679"/>
    </source>
</evidence>
<evidence type="ECO:0000256" key="8">
    <source>
        <dbReference type="ARBA" id="ARBA00023052"/>
    </source>
</evidence>
<dbReference type="GO" id="GO:0005829">
    <property type="term" value="C:cytosol"/>
    <property type="evidence" value="ECO:0007669"/>
    <property type="project" value="TreeGrafter"/>
</dbReference>
<dbReference type="Gene3D" id="3.40.50.970">
    <property type="match status" value="2"/>
</dbReference>
<evidence type="ECO:0000256" key="3">
    <source>
        <dbReference type="ARBA" id="ARBA00001964"/>
    </source>
</evidence>
<dbReference type="Pfam" id="PF02779">
    <property type="entry name" value="Transket_pyr"/>
    <property type="match status" value="1"/>
</dbReference>
<dbReference type="PROSITE" id="PS00801">
    <property type="entry name" value="TRANSKETOLASE_1"/>
    <property type="match status" value="1"/>
</dbReference>
<organism evidence="12 13">
    <name type="scientific">Dentiscutata erythropus</name>
    <dbReference type="NCBI Taxonomy" id="1348616"/>
    <lineage>
        <taxon>Eukaryota</taxon>
        <taxon>Fungi</taxon>
        <taxon>Fungi incertae sedis</taxon>
        <taxon>Mucoromycota</taxon>
        <taxon>Glomeromycotina</taxon>
        <taxon>Glomeromycetes</taxon>
        <taxon>Diversisporales</taxon>
        <taxon>Gigasporaceae</taxon>
        <taxon>Dentiscutata</taxon>
    </lineage>
</organism>
<dbReference type="GO" id="GO:0006098">
    <property type="term" value="P:pentose-phosphate shunt"/>
    <property type="evidence" value="ECO:0007669"/>
    <property type="project" value="TreeGrafter"/>
</dbReference>
<dbReference type="Proteomes" id="UP000789405">
    <property type="component" value="Unassembled WGS sequence"/>
</dbReference>
<keyword evidence="5" id="KW-0808">Transferase</keyword>
<dbReference type="PANTHER" id="PTHR43522">
    <property type="entry name" value="TRANSKETOLASE"/>
    <property type="match status" value="1"/>
</dbReference>
<evidence type="ECO:0000313" key="12">
    <source>
        <dbReference type="EMBL" id="CAG8759030.1"/>
    </source>
</evidence>
<feature type="domain" description="Transketolase-like pyrimidine-binding" evidence="11">
    <location>
        <begin position="355"/>
        <end position="431"/>
    </location>
</feature>
<comment type="cofactor">
    <cofactor evidence="3">
        <name>thiamine diphosphate</name>
        <dbReference type="ChEBI" id="CHEBI:58937"/>
    </cofactor>
</comment>
<dbReference type="InterPro" id="IPR033247">
    <property type="entry name" value="Transketolase_fam"/>
</dbReference>
<comment type="cofactor">
    <cofactor evidence="2">
        <name>Mg(2+)</name>
        <dbReference type="ChEBI" id="CHEBI:18420"/>
    </cofactor>
</comment>
<dbReference type="SUPFAM" id="SSF52518">
    <property type="entry name" value="Thiamin diphosphate-binding fold (THDP-binding)"/>
    <property type="match status" value="2"/>
</dbReference>
<comment type="similarity">
    <text evidence="4">Belongs to the transketolase family.</text>
</comment>
<dbReference type="InterPro" id="IPR005474">
    <property type="entry name" value="Transketolase_N"/>
</dbReference>
<feature type="non-terminal residue" evidence="12">
    <location>
        <position position="1"/>
    </location>
</feature>
<evidence type="ECO:0000256" key="2">
    <source>
        <dbReference type="ARBA" id="ARBA00001946"/>
    </source>
</evidence>
<dbReference type="GO" id="GO:0005634">
    <property type="term" value="C:nucleus"/>
    <property type="evidence" value="ECO:0007669"/>
    <property type="project" value="TreeGrafter"/>
</dbReference>
<dbReference type="InterPro" id="IPR005475">
    <property type="entry name" value="Transketolase-like_Pyr-bd"/>
</dbReference>
<evidence type="ECO:0000256" key="9">
    <source>
        <dbReference type="ARBA" id="ARBA00049473"/>
    </source>
</evidence>
<dbReference type="GO" id="GO:0046872">
    <property type="term" value="F:metal ion binding"/>
    <property type="evidence" value="ECO:0007669"/>
    <property type="project" value="UniProtKB-KW"/>
</dbReference>
<dbReference type="EMBL" id="CAJVPY010016833">
    <property type="protein sequence ID" value="CAG8759030.1"/>
    <property type="molecule type" value="Genomic_DNA"/>
</dbReference>
<reference evidence="12" key="1">
    <citation type="submission" date="2021-06" db="EMBL/GenBank/DDBJ databases">
        <authorList>
            <person name="Kallberg Y."/>
            <person name="Tangrot J."/>
            <person name="Rosling A."/>
        </authorList>
    </citation>
    <scope>NUCLEOTIDE SEQUENCE</scope>
    <source>
        <strain evidence="12">MA453B</strain>
    </source>
</reference>
<evidence type="ECO:0000256" key="7">
    <source>
        <dbReference type="ARBA" id="ARBA00022842"/>
    </source>
</evidence>
<protein>
    <submittedName>
        <fullName evidence="12">8161_t:CDS:1</fullName>
    </submittedName>
</protein>
<feature type="domain" description="Transketolase N-terminal" evidence="10">
    <location>
        <begin position="9"/>
        <end position="338"/>
    </location>
</feature>